<evidence type="ECO:0000256" key="5">
    <source>
        <dbReference type="ARBA" id="ARBA00022741"/>
    </source>
</evidence>
<evidence type="ECO:0000256" key="2">
    <source>
        <dbReference type="ARBA" id="ARBA00022448"/>
    </source>
</evidence>
<dbReference type="Gene3D" id="1.20.1560.10">
    <property type="entry name" value="ABC transporter type 1, transmembrane domain"/>
    <property type="match status" value="1"/>
</dbReference>
<comment type="similarity">
    <text evidence="9">Belongs to the ABC transporter superfamily. Lipid exporter (TC 3.A.1.106) family.</text>
</comment>
<protein>
    <submittedName>
        <fullName evidence="14">ABC-type transporter</fullName>
    </submittedName>
</protein>
<dbReference type="CDD" id="cd18543">
    <property type="entry name" value="ABC_6TM_Rv0194_D1_like"/>
    <property type="match status" value="1"/>
</dbReference>
<evidence type="ECO:0000313" key="15">
    <source>
        <dbReference type="Proteomes" id="UP000006281"/>
    </source>
</evidence>
<sequence>MLVGGGVRTVEADLRGTTEVTEHAESPSNTDARRVSTAATVRRLWPYFRPVRFQMIASMTAALLAMLCGLGIPLITQRIVDGPIAARDLDALPPMVALVLVLGLAEAGFFFARRRFIARPASDVEARMRADMYRHLQGLPVSFHDRWQSGQLLSRATTDLNTVRRFVAFVITFLVVNTLVVLIGLGVLFWLSPVLGTIVLACTLPLVALSYLFESKFKVVARRAQDQSGDLTTVVEESVLGIRVLKAFGRGPHLTRRFLRQARDLRETELAKVRIFALLWAVLIVLPELAIAGQLAFGAVGIADGTVTAGTLVAAVAVSAYLRWPIDSIGWLLAETNQTASASERYFEVMDAEVTITSPQAPASLPEQVRGHVRFEDVHFAHAEGSREVLRGIDLDIRPGETVALVGATGSGKTTVTALVPRLTDVTSGRVTVDGVDVRDLDLAELRRVVGMAFEEPILFSASVTENIALGSADVGEERVREALRVARAEEFVDALPWGLDTRIGEQGLSLSGGQRQRLALARAVVGHPAVLVLDDPLSALDVHTEAEVEAALRRVLHGVTALVVAHRPSTVQLADRVAMLVDGRIAAVGTHRELLADNEEYRHLLSTMEDEEVAA</sequence>
<dbReference type="Gene3D" id="3.40.50.300">
    <property type="entry name" value="P-loop containing nucleotide triphosphate hydrolases"/>
    <property type="match status" value="1"/>
</dbReference>
<dbReference type="InterPro" id="IPR027417">
    <property type="entry name" value="P-loop_NTPase"/>
</dbReference>
<dbReference type="InterPro" id="IPR011527">
    <property type="entry name" value="ABC1_TM_dom"/>
</dbReference>
<evidence type="ECO:0000256" key="7">
    <source>
        <dbReference type="ARBA" id="ARBA00022989"/>
    </source>
</evidence>
<dbReference type="SMART" id="SM00382">
    <property type="entry name" value="AAA"/>
    <property type="match status" value="1"/>
</dbReference>
<comment type="subcellular location">
    <subcellularLocation>
        <location evidence="1">Cell membrane</location>
        <topology evidence="1">Multi-pass membrane protein</topology>
    </subcellularLocation>
</comment>
<dbReference type="EMBL" id="HE804045">
    <property type="protein sequence ID" value="CCH27875.1"/>
    <property type="molecule type" value="Genomic_DNA"/>
</dbReference>
<feature type="transmembrane region" description="Helical" evidence="11">
    <location>
        <begin position="275"/>
        <end position="296"/>
    </location>
</feature>
<feature type="compositionally biased region" description="Basic and acidic residues" evidence="10">
    <location>
        <begin position="14"/>
        <end position="25"/>
    </location>
</feature>
<evidence type="ECO:0000256" key="4">
    <source>
        <dbReference type="ARBA" id="ARBA00022692"/>
    </source>
</evidence>
<dbReference type="PROSITE" id="PS50929">
    <property type="entry name" value="ABC_TM1F"/>
    <property type="match status" value="1"/>
</dbReference>
<organism evidence="14 15">
    <name type="scientific">Saccharothrix espanaensis (strain ATCC 51144 / DSM 44229 / JCM 9112 / NBRC 15066 / NRRL 15764)</name>
    <dbReference type="NCBI Taxonomy" id="1179773"/>
    <lineage>
        <taxon>Bacteria</taxon>
        <taxon>Bacillati</taxon>
        <taxon>Actinomycetota</taxon>
        <taxon>Actinomycetes</taxon>
        <taxon>Pseudonocardiales</taxon>
        <taxon>Pseudonocardiaceae</taxon>
        <taxon>Saccharothrix</taxon>
    </lineage>
</organism>
<dbReference type="GO" id="GO:0016887">
    <property type="term" value="F:ATP hydrolysis activity"/>
    <property type="evidence" value="ECO:0007669"/>
    <property type="project" value="InterPro"/>
</dbReference>
<dbReference type="Pfam" id="PF00664">
    <property type="entry name" value="ABC_membrane"/>
    <property type="match status" value="1"/>
</dbReference>
<feature type="transmembrane region" description="Helical" evidence="11">
    <location>
        <begin position="95"/>
        <end position="112"/>
    </location>
</feature>
<proteinExistence type="inferred from homology"/>
<dbReference type="PROSITE" id="PS00211">
    <property type="entry name" value="ABC_TRANSPORTER_1"/>
    <property type="match status" value="1"/>
</dbReference>
<evidence type="ECO:0000256" key="6">
    <source>
        <dbReference type="ARBA" id="ARBA00022840"/>
    </source>
</evidence>
<keyword evidence="6" id="KW-0067">ATP-binding</keyword>
<feature type="transmembrane region" description="Helical" evidence="11">
    <location>
        <begin position="194"/>
        <end position="213"/>
    </location>
</feature>
<keyword evidence="5" id="KW-0547">Nucleotide-binding</keyword>
<evidence type="ECO:0000313" key="14">
    <source>
        <dbReference type="EMBL" id="CCH27875.1"/>
    </source>
</evidence>
<evidence type="ECO:0000256" key="9">
    <source>
        <dbReference type="ARBA" id="ARBA00061644"/>
    </source>
</evidence>
<dbReference type="InterPro" id="IPR017871">
    <property type="entry name" value="ABC_transporter-like_CS"/>
</dbReference>
<dbReference type="PROSITE" id="PS50893">
    <property type="entry name" value="ABC_TRANSPORTER_2"/>
    <property type="match status" value="1"/>
</dbReference>
<evidence type="ECO:0000256" key="10">
    <source>
        <dbReference type="SAM" id="MobiDB-lite"/>
    </source>
</evidence>
<feature type="transmembrane region" description="Helical" evidence="11">
    <location>
        <begin position="166"/>
        <end position="188"/>
    </location>
</feature>
<feature type="transmembrane region" description="Helical" evidence="11">
    <location>
        <begin position="53"/>
        <end position="75"/>
    </location>
</feature>
<dbReference type="InterPro" id="IPR003439">
    <property type="entry name" value="ABC_transporter-like_ATP-bd"/>
</dbReference>
<dbReference type="InterPro" id="IPR039421">
    <property type="entry name" value="Type_1_exporter"/>
</dbReference>
<dbReference type="Pfam" id="PF00005">
    <property type="entry name" value="ABC_tran"/>
    <property type="match status" value="1"/>
</dbReference>
<feature type="region of interest" description="Disordered" evidence="10">
    <location>
        <begin position="14"/>
        <end position="33"/>
    </location>
</feature>
<dbReference type="SUPFAM" id="SSF52540">
    <property type="entry name" value="P-loop containing nucleoside triphosphate hydrolases"/>
    <property type="match status" value="1"/>
</dbReference>
<dbReference type="FunFam" id="3.40.50.300:FF:000299">
    <property type="entry name" value="ABC transporter ATP-binding protein/permease"/>
    <property type="match status" value="1"/>
</dbReference>
<dbReference type="GO" id="GO:0015421">
    <property type="term" value="F:ABC-type oligopeptide transporter activity"/>
    <property type="evidence" value="ECO:0007669"/>
    <property type="project" value="TreeGrafter"/>
</dbReference>
<dbReference type="OrthoDB" id="9806127at2"/>
<dbReference type="KEGG" id="sesp:BN6_05440"/>
<dbReference type="STRING" id="1179773.BN6_05440"/>
<evidence type="ECO:0000256" key="3">
    <source>
        <dbReference type="ARBA" id="ARBA00022475"/>
    </source>
</evidence>
<dbReference type="Proteomes" id="UP000006281">
    <property type="component" value="Chromosome"/>
</dbReference>
<feature type="domain" description="ABC transporter" evidence="12">
    <location>
        <begin position="373"/>
        <end position="608"/>
    </location>
</feature>
<dbReference type="InterPro" id="IPR036640">
    <property type="entry name" value="ABC1_TM_sf"/>
</dbReference>
<keyword evidence="2" id="KW-0813">Transport</keyword>
<evidence type="ECO:0000256" key="1">
    <source>
        <dbReference type="ARBA" id="ARBA00004651"/>
    </source>
</evidence>
<dbReference type="PANTHER" id="PTHR43394">
    <property type="entry name" value="ATP-DEPENDENT PERMEASE MDL1, MITOCHONDRIAL"/>
    <property type="match status" value="1"/>
</dbReference>
<feature type="domain" description="ABC transmembrane type-1" evidence="13">
    <location>
        <begin position="56"/>
        <end position="338"/>
    </location>
</feature>
<keyword evidence="3" id="KW-1003">Cell membrane</keyword>
<name>K0JNW1_SACES</name>
<dbReference type="SUPFAM" id="SSF90123">
    <property type="entry name" value="ABC transporter transmembrane region"/>
    <property type="match status" value="1"/>
</dbReference>
<evidence type="ECO:0000259" key="12">
    <source>
        <dbReference type="PROSITE" id="PS50893"/>
    </source>
</evidence>
<dbReference type="GO" id="GO:0005524">
    <property type="term" value="F:ATP binding"/>
    <property type="evidence" value="ECO:0007669"/>
    <property type="project" value="UniProtKB-KW"/>
</dbReference>
<dbReference type="HOGENOM" id="CLU_000604_84_3_11"/>
<keyword evidence="8 11" id="KW-0472">Membrane</keyword>
<dbReference type="AlphaFoldDB" id="K0JNW1"/>
<dbReference type="InterPro" id="IPR003593">
    <property type="entry name" value="AAA+_ATPase"/>
</dbReference>
<evidence type="ECO:0000259" key="13">
    <source>
        <dbReference type="PROSITE" id="PS50929"/>
    </source>
</evidence>
<evidence type="ECO:0000256" key="11">
    <source>
        <dbReference type="SAM" id="Phobius"/>
    </source>
</evidence>
<reference evidence="14 15" key="1">
    <citation type="journal article" date="2012" name="BMC Genomics">
        <title>Complete genome sequence of Saccharothrix espanaensis DSM 44229T and comparison to the other completely sequenced Pseudonocardiaceae.</title>
        <authorList>
            <person name="Strobel T."/>
            <person name="Al-Dilaimi A."/>
            <person name="Blom J."/>
            <person name="Gessner A."/>
            <person name="Kalinowski J."/>
            <person name="Luzhetska M."/>
            <person name="Puhler A."/>
            <person name="Szczepanowski R."/>
            <person name="Bechthold A."/>
            <person name="Ruckert C."/>
        </authorList>
    </citation>
    <scope>NUCLEOTIDE SEQUENCE [LARGE SCALE GENOMIC DNA]</scope>
    <source>
        <strain evidence="15">ATCC 51144 / DSM 44229 / JCM 9112 / NBRC 15066 / NRRL 15764</strain>
    </source>
</reference>
<keyword evidence="4 11" id="KW-0812">Transmembrane</keyword>
<gene>
    <name evidence="14" type="ordered locus">BN6_05440</name>
</gene>
<keyword evidence="7 11" id="KW-1133">Transmembrane helix</keyword>
<dbReference type="BioCyc" id="SESP1179773:BN6_RS02690-MONOMER"/>
<evidence type="ECO:0000256" key="8">
    <source>
        <dbReference type="ARBA" id="ARBA00023136"/>
    </source>
</evidence>
<dbReference type="PATRIC" id="fig|1179773.3.peg.552"/>
<dbReference type="eggNOG" id="COG1132">
    <property type="taxonomic scope" value="Bacteria"/>
</dbReference>
<dbReference type="GO" id="GO:0005886">
    <property type="term" value="C:plasma membrane"/>
    <property type="evidence" value="ECO:0007669"/>
    <property type="project" value="UniProtKB-SubCell"/>
</dbReference>
<accession>K0JNW1</accession>
<keyword evidence="15" id="KW-1185">Reference proteome</keyword>
<dbReference type="PANTHER" id="PTHR43394:SF1">
    <property type="entry name" value="ATP-BINDING CASSETTE SUB-FAMILY B MEMBER 10, MITOCHONDRIAL"/>
    <property type="match status" value="1"/>
</dbReference>